<protein>
    <recommendedName>
        <fullName evidence="5">Zn(2)-C6 fungal-type domain-containing protein</fullName>
    </recommendedName>
</protein>
<dbReference type="PANTHER" id="PTHR37540:SF5">
    <property type="entry name" value="TRANSCRIPTION FACTOR DOMAIN-CONTAINING PROTEIN"/>
    <property type="match status" value="1"/>
</dbReference>
<dbReference type="PANTHER" id="PTHR37540">
    <property type="entry name" value="TRANSCRIPTION FACTOR (ACR-2), PUTATIVE-RELATED-RELATED"/>
    <property type="match status" value="1"/>
</dbReference>
<keyword evidence="7" id="KW-1185">Reference proteome</keyword>
<keyword evidence="1" id="KW-0805">Transcription regulation</keyword>
<evidence type="ECO:0000313" key="7">
    <source>
        <dbReference type="Proteomes" id="UP001201262"/>
    </source>
</evidence>
<dbReference type="InterPro" id="IPR036864">
    <property type="entry name" value="Zn2-C6_fun-type_DNA-bd_sf"/>
</dbReference>
<dbReference type="PROSITE" id="PS50048">
    <property type="entry name" value="ZN2_CY6_FUNGAL_2"/>
    <property type="match status" value="1"/>
</dbReference>
<dbReference type="SMART" id="SM00066">
    <property type="entry name" value="GAL4"/>
    <property type="match status" value="1"/>
</dbReference>
<dbReference type="SUPFAM" id="SSF57701">
    <property type="entry name" value="Zn2/Cys6 DNA-binding domain"/>
    <property type="match status" value="1"/>
</dbReference>
<evidence type="ECO:0000256" key="4">
    <source>
        <dbReference type="ARBA" id="ARBA00023242"/>
    </source>
</evidence>
<gene>
    <name evidence="6" type="ORF">BGW36DRAFT_466147</name>
</gene>
<dbReference type="GO" id="GO:0003677">
    <property type="term" value="F:DNA binding"/>
    <property type="evidence" value="ECO:0007669"/>
    <property type="project" value="UniProtKB-KW"/>
</dbReference>
<dbReference type="EMBL" id="JAJTJA010000014">
    <property type="protein sequence ID" value="KAH8690250.1"/>
    <property type="molecule type" value="Genomic_DNA"/>
</dbReference>
<dbReference type="GO" id="GO:0008270">
    <property type="term" value="F:zinc ion binding"/>
    <property type="evidence" value="ECO:0007669"/>
    <property type="project" value="InterPro"/>
</dbReference>
<dbReference type="InterPro" id="IPR001138">
    <property type="entry name" value="Zn2Cys6_DnaBD"/>
</dbReference>
<organism evidence="6 7">
    <name type="scientific">Talaromyces proteolyticus</name>
    <dbReference type="NCBI Taxonomy" id="1131652"/>
    <lineage>
        <taxon>Eukaryota</taxon>
        <taxon>Fungi</taxon>
        <taxon>Dikarya</taxon>
        <taxon>Ascomycota</taxon>
        <taxon>Pezizomycotina</taxon>
        <taxon>Eurotiomycetes</taxon>
        <taxon>Eurotiomycetidae</taxon>
        <taxon>Eurotiales</taxon>
        <taxon>Trichocomaceae</taxon>
        <taxon>Talaromyces</taxon>
        <taxon>Talaromyces sect. Bacilispori</taxon>
    </lineage>
</organism>
<keyword evidence="2" id="KW-0238">DNA-binding</keyword>
<sequence>MDIQGSFNTMASESNTAGAMRQTSEVSLQACKACSQQKKRCDRALPVCGSCVKKVRKCYYPVPEVQSDEALVNSLYRRIDQLESAICRKSTLPRPPDYGAKYPIPKQWYFSTLLSYRDAVLRPLVQQYPNSIATMLQTTWMQAAWSDPCLFHATLYSTSAHMDITHDTPENPVTTYHKTETLRLIREAIANSDHSSLPTSVVAATLHLLYFAKLKGEFNEGTSHESGIEALLRYKGMGEPQPDNIIGYFLIIQQVWNALVLRVKTVFPVPRVGSNHRIGNYSSLLSNAAERQMERPPRLRLPESALELVREFAKYSTMSVIDSTSTWSNFIASPAYQQCSTTADSKQSQVEKCCVLAGIIYLRALLNVGSSTDLNSDPETQKYVLSLKDEITNCDESFWYRCGPEVFRWVLMTGAAAGSSLSQRAWFIARMCPFCAVMVPQEVDDFLAGADHLVWLFNHKYPR</sequence>
<keyword evidence="3" id="KW-0804">Transcription</keyword>
<comment type="caution">
    <text evidence="6">The sequence shown here is derived from an EMBL/GenBank/DDBJ whole genome shotgun (WGS) entry which is preliminary data.</text>
</comment>
<accession>A0AAD4PS22</accession>
<feature type="domain" description="Zn(2)-C6 fungal-type" evidence="5">
    <location>
        <begin position="30"/>
        <end position="60"/>
    </location>
</feature>
<evidence type="ECO:0000256" key="1">
    <source>
        <dbReference type="ARBA" id="ARBA00023015"/>
    </source>
</evidence>
<dbReference type="GO" id="GO:0000981">
    <property type="term" value="F:DNA-binding transcription factor activity, RNA polymerase II-specific"/>
    <property type="evidence" value="ECO:0007669"/>
    <property type="project" value="InterPro"/>
</dbReference>
<name>A0AAD4PS22_9EURO</name>
<dbReference type="PROSITE" id="PS00463">
    <property type="entry name" value="ZN2_CY6_FUNGAL_1"/>
    <property type="match status" value="1"/>
</dbReference>
<evidence type="ECO:0000313" key="6">
    <source>
        <dbReference type="EMBL" id="KAH8690250.1"/>
    </source>
</evidence>
<dbReference type="Gene3D" id="4.10.240.10">
    <property type="entry name" value="Zn(2)-C6 fungal-type DNA-binding domain"/>
    <property type="match status" value="1"/>
</dbReference>
<dbReference type="RefSeq" id="XP_046066533.1">
    <property type="nucleotide sequence ID" value="XM_046222326.1"/>
</dbReference>
<dbReference type="Pfam" id="PF00172">
    <property type="entry name" value="Zn_clus"/>
    <property type="match status" value="1"/>
</dbReference>
<evidence type="ECO:0000256" key="2">
    <source>
        <dbReference type="ARBA" id="ARBA00023125"/>
    </source>
</evidence>
<reference evidence="6" key="1">
    <citation type="submission" date="2021-12" db="EMBL/GenBank/DDBJ databases">
        <title>Convergent genome expansion in fungi linked to evolution of root-endophyte symbiosis.</title>
        <authorList>
            <consortium name="DOE Joint Genome Institute"/>
            <person name="Ke Y.-H."/>
            <person name="Bonito G."/>
            <person name="Liao H.-L."/>
            <person name="Looney B."/>
            <person name="Rojas-Flechas A."/>
            <person name="Nash J."/>
            <person name="Hameed K."/>
            <person name="Schadt C."/>
            <person name="Martin F."/>
            <person name="Crous P.W."/>
            <person name="Miettinen O."/>
            <person name="Magnuson J.K."/>
            <person name="Labbe J."/>
            <person name="Jacobson D."/>
            <person name="Doktycz M.J."/>
            <person name="Veneault-Fourrey C."/>
            <person name="Kuo A."/>
            <person name="Mondo S."/>
            <person name="Calhoun S."/>
            <person name="Riley R."/>
            <person name="Ohm R."/>
            <person name="LaButti K."/>
            <person name="Andreopoulos B."/>
            <person name="Pangilinan J."/>
            <person name="Nolan M."/>
            <person name="Tritt A."/>
            <person name="Clum A."/>
            <person name="Lipzen A."/>
            <person name="Daum C."/>
            <person name="Barry K."/>
            <person name="Grigoriev I.V."/>
            <person name="Vilgalys R."/>
        </authorList>
    </citation>
    <scope>NUCLEOTIDE SEQUENCE</scope>
    <source>
        <strain evidence="6">PMI_201</strain>
    </source>
</reference>
<dbReference type="AlphaFoldDB" id="A0AAD4PS22"/>
<dbReference type="GeneID" id="70252613"/>
<evidence type="ECO:0000256" key="3">
    <source>
        <dbReference type="ARBA" id="ARBA00023163"/>
    </source>
</evidence>
<keyword evidence="4" id="KW-0539">Nucleus</keyword>
<dbReference type="CDD" id="cd00067">
    <property type="entry name" value="GAL4"/>
    <property type="match status" value="1"/>
</dbReference>
<dbReference type="Proteomes" id="UP001201262">
    <property type="component" value="Unassembled WGS sequence"/>
</dbReference>
<proteinExistence type="predicted"/>
<evidence type="ECO:0000259" key="5">
    <source>
        <dbReference type="PROSITE" id="PS50048"/>
    </source>
</evidence>